<evidence type="ECO:0000313" key="1">
    <source>
        <dbReference type="EMBL" id="EJW89606.1"/>
    </source>
</evidence>
<accession>J9F3Y6</accession>
<name>J9F3Y6_9ZZZZ</name>
<dbReference type="AlphaFoldDB" id="J9F3Y6"/>
<proteinExistence type="predicted"/>
<protein>
    <submittedName>
        <fullName evidence="1">Uncharacterized protein</fullName>
    </submittedName>
</protein>
<organism evidence="1">
    <name type="scientific">gut metagenome</name>
    <dbReference type="NCBI Taxonomy" id="749906"/>
    <lineage>
        <taxon>unclassified sequences</taxon>
        <taxon>metagenomes</taxon>
        <taxon>organismal metagenomes</taxon>
    </lineage>
</organism>
<comment type="caution">
    <text evidence="1">The sequence shown here is derived from an EMBL/GenBank/DDBJ whole genome shotgun (WGS) entry which is preliminary data.</text>
</comment>
<gene>
    <name evidence="1" type="ORF">EVA_22291</name>
</gene>
<sequence>MSCETDCSIGMMHPDCNATNKVVTNSDLREIVKMARNRIKSSISSKTAHVFRM</sequence>
<reference evidence="1" key="1">
    <citation type="journal article" date="2012" name="PLoS ONE">
        <title>Gene sets for utilization of primary and secondary nutrition supplies in the distal gut of endangered iberian lynx.</title>
        <authorList>
            <person name="Alcaide M."/>
            <person name="Messina E."/>
            <person name="Richter M."/>
            <person name="Bargiela R."/>
            <person name="Peplies J."/>
            <person name="Huws S.A."/>
            <person name="Newbold C.J."/>
            <person name="Golyshin P.N."/>
            <person name="Simon M.A."/>
            <person name="Lopez G."/>
            <person name="Yakimov M.M."/>
            <person name="Ferrer M."/>
        </authorList>
    </citation>
    <scope>NUCLEOTIDE SEQUENCE</scope>
</reference>
<dbReference type="EMBL" id="AMCI01009362">
    <property type="protein sequence ID" value="EJW89606.1"/>
    <property type="molecule type" value="Genomic_DNA"/>
</dbReference>